<sequence length="116" mass="12883">MIPELSRLAVPIIAMVIVLFLLLRKVRVMQEWKRDVVLRLGRFRGLKGPGLFFVIPLVDEVAFVIDMRVETNTITAEQALTKVTMAVGVDATGLWQMTDSRAAAINIASYRQAIGA</sequence>
<keyword evidence="3" id="KW-0812">Transmembrane</keyword>
<dbReference type="SUPFAM" id="SSF117892">
    <property type="entry name" value="Band 7/SPFH domain"/>
    <property type="match status" value="1"/>
</dbReference>
<protein>
    <recommendedName>
        <fullName evidence="4">Band 7 domain-containing protein</fullName>
    </recommendedName>
</protein>
<gene>
    <name evidence="5" type="ORF">FE263_18475</name>
</gene>
<proteinExistence type="inferred from homology"/>
<keyword evidence="6" id="KW-1185">Reference proteome</keyword>
<evidence type="ECO:0000256" key="3">
    <source>
        <dbReference type="SAM" id="Phobius"/>
    </source>
</evidence>
<dbReference type="InterPro" id="IPR001107">
    <property type="entry name" value="Band_7"/>
</dbReference>
<dbReference type="EMBL" id="VCDI01000008">
    <property type="protein sequence ID" value="TLU71156.1"/>
    <property type="molecule type" value="Genomic_DNA"/>
</dbReference>
<dbReference type="PANTHER" id="PTHR10264:SF19">
    <property type="entry name" value="AT06885P-RELATED"/>
    <property type="match status" value="1"/>
</dbReference>
<dbReference type="AlphaFoldDB" id="A0A5R9J729"/>
<evidence type="ECO:0000256" key="2">
    <source>
        <dbReference type="ARBA" id="ARBA00008164"/>
    </source>
</evidence>
<dbReference type="OrthoDB" id="9809197at2"/>
<reference evidence="5 6" key="1">
    <citation type="submission" date="2019-05" db="EMBL/GenBank/DDBJ databases">
        <authorList>
            <person name="Pankratov T."/>
            <person name="Grouzdev D."/>
        </authorList>
    </citation>
    <scope>NUCLEOTIDE SEQUENCE [LARGE SCALE GENOMIC DNA]</scope>
    <source>
        <strain evidence="5 6">KEBCLARHB70R</strain>
    </source>
</reference>
<dbReference type="RefSeq" id="WP_138327513.1">
    <property type="nucleotide sequence ID" value="NZ_VCDI01000008.1"/>
</dbReference>
<dbReference type="InterPro" id="IPR043202">
    <property type="entry name" value="Band-7_stomatin-like"/>
</dbReference>
<dbReference type="PRINTS" id="PR00721">
    <property type="entry name" value="STOMATIN"/>
</dbReference>
<dbReference type="Pfam" id="PF01145">
    <property type="entry name" value="Band_7"/>
    <property type="match status" value="1"/>
</dbReference>
<dbReference type="InterPro" id="IPR001972">
    <property type="entry name" value="Stomatin_HflK_fam"/>
</dbReference>
<name>A0A5R9J729_9PROT</name>
<keyword evidence="3" id="KW-0472">Membrane</keyword>
<accession>A0A5R9J729</accession>
<feature type="transmembrane region" description="Helical" evidence="3">
    <location>
        <begin position="6"/>
        <end position="23"/>
    </location>
</feature>
<comment type="caution">
    <text evidence="5">The sequence shown here is derived from an EMBL/GenBank/DDBJ whole genome shotgun (WGS) entry which is preliminary data.</text>
</comment>
<feature type="domain" description="Band 7" evidence="4">
    <location>
        <begin position="30"/>
        <end position="112"/>
    </location>
</feature>
<comment type="similarity">
    <text evidence="2">Belongs to the band 7/mec-2 family.</text>
</comment>
<dbReference type="Proteomes" id="UP000305654">
    <property type="component" value="Unassembled WGS sequence"/>
</dbReference>
<organism evidence="5 6">
    <name type="scientific">Lichenicoccus roseus</name>
    <dbReference type="NCBI Taxonomy" id="2683649"/>
    <lineage>
        <taxon>Bacteria</taxon>
        <taxon>Pseudomonadati</taxon>
        <taxon>Pseudomonadota</taxon>
        <taxon>Alphaproteobacteria</taxon>
        <taxon>Acetobacterales</taxon>
        <taxon>Acetobacteraceae</taxon>
        <taxon>Lichenicoccus</taxon>
    </lineage>
</organism>
<evidence type="ECO:0000259" key="4">
    <source>
        <dbReference type="Pfam" id="PF01145"/>
    </source>
</evidence>
<comment type="subcellular location">
    <subcellularLocation>
        <location evidence="1">Membrane</location>
        <topology evidence="1">Single-pass membrane protein</topology>
    </subcellularLocation>
</comment>
<evidence type="ECO:0000313" key="5">
    <source>
        <dbReference type="EMBL" id="TLU71156.1"/>
    </source>
</evidence>
<evidence type="ECO:0000256" key="1">
    <source>
        <dbReference type="ARBA" id="ARBA00004167"/>
    </source>
</evidence>
<dbReference type="Gene3D" id="3.30.479.30">
    <property type="entry name" value="Band 7 domain"/>
    <property type="match status" value="1"/>
</dbReference>
<dbReference type="InterPro" id="IPR036013">
    <property type="entry name" value="Band_7/SPFH_dom_sf"/>
</dbReference>
<dbReference type="PANTHER" id="PTHR10264">
    <property type="entry name" value="BAND 7 PROTEIN-RELATED"/>
    <property type="match status" value="1"/>
</dbReference>
<keyword evidence="3" id="KW-1133">Transmembrane helix</keyword>
<evidence type="ECO:0000313" key="6">
    <source>
        <dbReference type="Proteomes" id="UP000305654"/>
    </source>
</evidence>
<dbReference type="GO" id="GO:0005886">
    <property type="term" value="C:plasma membrane"/>
    <property type="evidence" value="ECO:0007669"/>
    <property type="project" value="InterPro"/>
</dbReference>